<dbReference type="AlphaFoldDB" id="A0A382FPJ8"/>
<name>A0A382FPJ8_9ZZZZ</name>
<accession>A0A382FPJ8</accession>
<gene>
    <name evidence="1" type="ORF">METZ01_LOCUS217007</name>
</gene>
<evidence type="ECO:0000313" key="1">
    <source>
        <dbReference type="EMBL" id="SVB64153.1"/>
    </source>
</evidence>
<proteinExistence type="predicted"/>
<reference evidence="1" key="1">
    <citation type="submission" date="2018-05" db="EMBL/GenBank/DDBJ databases">
        <authorList>
            <person name="Lanie J.A."/>
            <person name="Ng W.-L."/>
            <person name="Kazmierczak K.M."/>
            <person name="Andrzejewski T.M."/>
            <person name="Davidsen T.M."/>
            <person name="Wayne K.J."/>
            <person name="Tettelin H."/>
            <person name="Glass J.I."/>
            <person name="Rusch D."/>
            <person name="Podicherti R."/>
            <person name="Tsui H.-C.T."/>
            <person name="Winkler M.E."/>
        </authorList>
    </citation>
    <scope>NUCLEOTIDE SEQUENCE</scope>
</reference>
<protein>
    <submittedName>
        <fullName evidence="1">Uncharacterized protein</fullName>
    </submittedName>
</protein>
<organism evidence="1">
    <name type="scientific">marine metagenome</name>
    <dbReference type="NCBI Taxonomy" id="408172"/>
    <lineage>
        <taxon>unclassified sequences</taxon>
        <taxon>metagenomes</taxon>
        <taxon>ecological metagenomes</taxon>
    </lineage>
</organism>
<sequence>MPSDPLWRLRLKYEDSRGKCRICGVLGIVGHDLKLTTDFEKLSTEGLEDDSFVLRCTDPLLCGRPKLGER</sequence>
<dbReference type="EMBL" id="UINC01050778">
    <property type="protein sequence ID" value="SVB64153.1"/>
    <property type="molecule type" value="Genomic_DNA"/>
</dbReference>